<dbReference type="InterPro" id="IPR019615">
    <property type="entry name" value="DUF2487"/>
</dbReference>
<accession>A0ABR5NCN4</accession>
<keyword evidence="2" id="KW-1185">Reference proteome</keyword>
<dbReference type="Proteomes" id="UP000051063">
    <property type="component" value="Unassembled WGS sequence"/>
</dbReference>
<evidence type="ECO:0000313" key="1">
    <source>
        <dbReference type="EMBL" id="KQL49315.1"/>
    </source>
</evidence>
<gene>
    <name evidence="1" type="ORF">AN963_06015</name>
</gene>
<dbReference type="RefSeq" id="WP_055743613.1">
    <property type="nucleotide sequence ID" value="NZ_LJJB01000007.1"/>
</dbReference>
<protein>
    <recommendedName>
        <fullName evidence="3">DUF2487 domain-containing protein</fullName>
    </recommendedName>
</protein>
<reference evidence="1 2" key="1">
    <citation type="submission" date="2015-09" db="EMBL/GenBank/DDBJ databases">
        <title>Genome sequencing project for genomic taxonomy and phylogenomics of Bacillus-like bacteria.</title>
        <authorList>
            <person name="Liu B."/>
            <person name="Wang J."/>
            <person name="Zhu Y."/>
            <person name="Liu G."/>
            <person name="Chen Q."/>
            <person name="Chen Z."/>
            <person name="Lan J."/>
            <person name="Che J."/>
            <person name="Ge C."/>
            <person name="Shi H."/>
            <person name="Pan Z."/>
            <person name="Liu X."/>
        </authorList>
    </citation>
    <scope>NUCLEOTIDE SEQUENCE [LARGE SCALE GENOMIC DNA]</scope>
    <source>
        <strain evidence="1 2">DSM 8552</strain>
    </source>
</reference>
<dbReference type="EMBL" id="LJJB01000007">
    <property type="protein sequence ID" value="KQL49315.1"/>
    <property type="molecule type" value="Genomic_DNA"/>
</dbReference>
<organism evidence="1 2">
    <name type="scientific">Brevibacillus choshinensis</name>
    <dbReference type="NCBI Taxonomy" id="54911"/>
    <lineage>
        <taxon>Bacteria</taxon>
        <taxon>Bacillati</taxon>
        <taxon>Bacillota</taxon>
        <taxon>Bacilli</taxon>
        <taxon>Bacillales</taxon>
        <taxon>Paenibacillaceae</taxon>
        <taxon>Brevibacillus</taxon>
    </lineage>
</organism>
<comment type="caution">
    <text evidence="1">The sequence shown here is derived from an EMBL/GenBank/DDBJ whole genome shotgun (WGS) entry which is preliminary data.</text>
</comment>
<dbReference type="Pfam" id="PF10673">
    <property type="entry name" value="DUF2487"/>
    <property type="match status" value="1"/>
</dbReference>
<evidence type="ECO:0008006" key="3">
    <source>
        <dbReference type="Google" id="ProtNLM"/>
    </source>
</evidence>
<sequence>MQWNVNETENWEELRSFVDTALLPIYLYRGSKEVCEHVLRMNYLLNVAAAIEQKLKGRVLLYPVNYHFAEEQPAQQTPSGFVHNVLLHFRGDRVRVAELGTEGSVLTLPVGDEDLESSLRFEVTVDVLYKEIIRHWQQWSTQ</sequence>
<evidence type="ECO:0000313" key="2">
    <source>
        <dbReference type="Proteomes" id="UP000051063"/>
    </source>
</evidence>
<proteinExistence type="predicted"/>
<name>A0ABR5NCN4_BRECH</name>